<accession>A0ABP6W2H3</accession>
<feature type="transmembrane region" description="Helical" evidence="6">
    <location>
        <begin position="58"/>
        <end position="76"/>
    </location>
</feature>
<gene>
    <name evidence="8" type="ORF">GCM10022222_28570</name>
</gene>
<protein>
    <submittedName>
        <fullName evidence="8">MFS transporter</fullName>
    </submittedName>
</protein>
<evidence type="ECO:0000259" key="7">
    <source>
        <dbReference type="PROSITE" id="PS50850"/>
    </source>
</evidence>
<evidence type="ECO:0000256" key="5">
    <source>
        <dbReference type="SAM" id="MobiDB-lite"/>
    </source>
</evidence>
<dbReference type="Pfam" id="PF07690">
    <property type="entry name" value="MFS_1"/>
    <property type="match status" value="1"/>
</dbReference>
<comment type="subcellular location">
    <subcellularLocation>
        <location evidence="1">Cell membrane</location>
        <topology evidence="1">Multi-pass membrane protein</topology>
    </subcellularLocation>
</comment>
<evidence type="ECO:0000256" key="6">
    <source>
        <dbReference type="SAM" id="Phobius"/>
    </source>
</evidence>
<keyword evidence="3 6" id="KW-1133">Transmembrane helix</keyword>
<name>A0ABP6W2H3_9PSEU</name>
<evidence type="ECO:0000313" key="9">
    <source>
        <dbReference type="Proteomes" id="UP001500689"/>
    </source>
</evidence>
<feature type="transmembrane region" description="Helical" evidence="6">
    <location>
        <begin position="362"/>
        <end position="388"/>
    </location>
</feature>
<keyword evidence="4 6" id="KW-0472">Membrane</keyword>
<comment type="caution">
    <text evidence="8">The sequence shown here is derived from an EMBL/GenBank/DDBJ whole genome shotgun (WGS) entry which is preliminary data.</text>
</comment>
<feature type="transmembrane region" description="Helical" evidence="6">
    <location>
        <begin position="308"/>
        <end position="326"/>
    </location>
</feature>
<feature type="domain" description="Major facilitator superfamily (MFS) profile" evidence="7">
    <location>
        <begin position="15"/>
        <end position="503"/>
    </location>
</feature>
<dbReference type="PROSITE" id="PS50850">
    <property type="entry name" value="MFS"/>
    <property type="match status" value="1"/>
</dbReference>
<dbReference type="InterPro" id="IPR011701">
    <property type="entry name" value="MFS"/>
</dbReference>
<feature type="compositionally biased region" description="Low complexity" evidence="5">
    <location>
        <begin position="521"/>
        <end position="537"/>
    </location>
</feature>
<dbReference type="InterPro" id="IPR036259">
    <property type="entry name" value="MFS_trans_sf"/>
</dbReference>
<dbReference type="SUPFAM" id="SSF103473">
    <property type="entry name" value="MFS general substrate transporter"/>
    <property type="match status" value="1"/>
</dbReference>
<feature type="transmembrane region" description="Helical" evidence="6">
    <location>
        <begin position="141"/>
        <end position="161"/>
    </location>
</feature>
<dbReference type="PANTHER" id="PTHR42718">
    <property type="entry name" value="MAJOR FACILITATOR SUPERFAMILY MULTIDRUG TRANSPORTER MFSC"/>
    <property type="match status" value="1"/>
</dbReference>
<dbReference type="CDD" id="cd17321">
    <property type="entry name" value="MFS_MMR_MDR_like"/>
    <property type="match status" value="1"/>
</dbReference>
<evidence type="ECO:0000256" key="2">
    <source>
        <dbReference type="ARBA" id="ARBA00022692"/>
    </source>
</evidence>
<keyword evidence="9" id="KW-1185">Reference proteome</keyword>
<feature type="transmembrane region" description="Helical" evidence="6">
    <location>
        <begin position="236"/>
        <end position="255"/>
    </location>
</feature>
<reference evidence="9" key="1">
    <citation type="journal article" date="2019" name="Int. J. Syst. Evol. Microbiol.">
        <title>The Global Catalogue of Microorganisms (GCM) 10K type strain sequencing project: providing services to taxonomists for standard genome sequencing and annotation.</title>
        <authorList>
            <consortium name="The Broad Institute Genomics Platform"/>
            <consortium name="The Broad Institute Genome Sequencing Center for Infectious Disease"/>
            <person name="Wu L."/>
            <person name="Ma J."/>
        </authorList>
    </citation>
    <scope>NUCLEOTIDE SEQUENCE [LARGE SCALE GENOMIC DNA]</scope>
    <source>
        <strain evidence="9">JCM 16898</strain>
    </source>
</reference>
<feature type="region of interest" description="Disordered" evidence="5">
    <location>
        <begin position="504"/>
        <end position="544"/>
    </location>
</feature>
<evidence type="ECO:0000256" key="4">
    <source>
        <dbReference type="ARBA" id="ARBA00023136"/>
    </source>
</evidence>
<feature type="transmembrane region" description="Helical" evidence="6">
    <location>
        <begin position="338"/>
        <end position="356"/>
    </location>
</feature>
<dbReference type="PANTHER" id="PTHR42718:SF42">
    <property type="entry name" value="EXPORT PROTEIN"/>
    <property type="match status" value="1"/>
</dbReference>
<feature type="transmembrane region" description="Helical" evidence="6">
    <location>
        <begin position="83"/>
        <end position="101"/>
    </location>
</feature>
<keyword evidence="2 6" id="KW-0812">Transmembrane</keyword>
<sequence length="544" mass="55849">MTTPPTLPKFRQQLILAVLMVCSLLIWLDNTVLSITLETLADPVRGLGASPAELQWATGAYTLVFATLMFTAGALGDSFGHRTVLAIGLVIFGGASIWAAYAGDAGQLIAARAAMGVGAALIMPANFAILLWTFTGPGRATAIAISSTSTGVGMAAGPVLAGLLLSHFWWGSVFLVNVPIVVVALAGIILLVPNFRSPTVRPLDPAGIALSISGLAALTYGLIRAGQVNAWSRPDVWAPIAVGLVLLTAFVLVELKAKAPSFDPRLLAQRVFGGGNASMALLLFSVAAVTFYNAFYMQGALGYSPMKAGLANIPTAVGAVVGAPVGARLVRRWSLRPVAVPAVAVAALSFGAVGFLDLHTPFAWIEILLLVQGLSVGMVLAPVTGALISSLPLERSGAGSAVTNTARQAGSVIGIAVGGTIMSIAYRGAIEPSLSDVPAAQQDSVRVSAEQARHVATALDRPALAQAADHAFIHSMHVGAIWIMLIALFATAVLVFALRPAGRRAGSAQKPDDGPESSRPAAGATARAETANHATHAGADLDSH</sequence>
<dbReference type="EMBL" id="BAAAZN010000005">
    <property type="protein sequence ID" value="GAA3543169.1"/>
    <property type="molecule type" value="Genomic_DNA"/>
</dbReference>
<evidence type="ECO:0000256" key="3">
    <source>
        <dbReference type="ARBA" id="ARBA00022989"/>
    </source>
</evidence>
<feature type="transmembrane region" description="Helical" evidence="6">
    <location>
        <begin position="203"/>
        <end position="224"/>
    </location>
</feature>
<dbReference type="InterPro" id="IPR020846">
    <property type="entry name" value="MFS_dom"/>
</dbReference>
<dbReference type="Gene3D" id="1.20.1720.10">
    <property type="entry name" value="Multidrug resistance protein D"/>
    <property type="match status" value="1"/>
</dbReference>
<evidence type="ECO:0000313" key="8">
    <source>
        <dbReference type="EMBL" id="GAA3543169.1"/>
    </source>
</evidence>
<feature type="transmembrane region" description="Helical" evidence="6">
    <location>
        <begin position="113"/>
        <end position="134"/>
    </location>
</feature>
<feature type="transmembrane region" description="Helical" evidence="6">
    <location>
        <begin position="409"/>
        <end position="429"/>
    </location>
</feature>
<proteinExistence type="predicted"/>
<feature type="transmembrane region" description="Helical" evidence="6">
    <location>
        <begin position="276"/>
        <end position="296"/>
    </location>
</feature>
<dbReference type="Proteomes" id="UP001500689">
    <property type="component" value="Unassembled WGS sequence"/>
</dbReference>
<evidence type="ECO:0000256" key="1">
    <source>
        <dbReference type="ARBA" id="ARBA00004651"/>
    </source>
</evidence>
<feature type="transmembrane region" description="Helical" evidence="6">
    <location>
        <begin position="167"/>
        <end position="191"/>
    </location>
</feature>
<organism evidence="8 9">
    <name type="scientific">Amycolatopsis ultiminotia</name>
    <dbReference type="NCBI Taxonomy" id="543629"/>
    <lineage>
        <taxon>Bacteria</taxon>
        <taxon>Bacillati</taxon>
        <taxon>Actinomycetota</taxon>
        <taxon>Actinomycetes</taxon>
        <taxon>Pseudonocardiales</taxon>
        <taxon>Pseudonocardiaceae</taxon>
        <taxon>Amycolatopsis</taxon>
    </lineage>
</organism>
<dbReference type="Gene3D" id="1.20.1250.20">
    <property type="entry name" value="MFS general substrate transporter like domains"/>
    <property type="match status" value="1"/>
</dbReference>
<feature type="transmembrane region" description="Helical" evidence="6">
    <location>
        <begin position="479"/>
        <end position="498"/>
    </location>
</feature>